<proteinExistence type="predicted"/>
<feature type="domain" description="Receptor L-domain" evidence="1">
    <location>
        <begin position="60"/>
        <end position="116"/>
    </location>
</feature>
<dbReference type="InterPro" id="IPR053079">
    <property type="entry name" value="SPS2_domain"/>
</dbReference>
<dbReference type="InterPro" id="IPR036941">
    <property type="entry name" value="Rcpt_L-dom_sf"/>
</dbReference>
<sequence>MYLKKLCKSEALISVVILTATLSLARWVEGQENRGKTCTFDSYIVNSVTVTSLLPETGFCDTVSGSLRIDETTNLTHQQLSDALGRVGLVMGNVAIVNTAFTNLSFFSELYAVTGSVDGLDVQREEIEDRVCRIGNVTNVSVLPDDCHTLVGDLTIDEQSRPEDFWKLYNVTRIYGGLTIRNSSLKSFSPLWQLNGIYSFAEDQSALVIESNAVLKSAYFGVMERMMSYLPCSIAENPALSISEHECGLLNTTTADRVNFRGNKDDCPGKRGSAGSIVEYIHIPVLLLALY</sequence>
<evidence type="ECO:0000313" key="3">
    <source>
        <dbReference type="Proteomes" id="UP000024635"/>
    </source>
</evidence>
<dbReference type="InterPro" id="IPR000494">
    <property type="entry name" value="Rcpt_L-dom"/>
</dbReference>
<dbReference type="OrthoDB" id="5876269at2759"/>
<protein>
    <recommendedName>
        <fullName evidence="1">Receptor L-domain domain-containing protein</fullName>
    </recommendedName>
</protein>
<organism evidence="2 3">
    <name type="scientific">Ancylostoma ceylanicum</name>
    <dbReference type="NCBI Taxonomy" id="53326"/>
    <lineage>
        <taxon>Eukaryota</taxon>
        <taxon>Metazoa</taxon>
        <taxon>Ecdysozoa</taxon>
        <taxon>Nematoda</taxon>
        <taxon>Chromadorea</taxon>
        <taxon>Rhabditida</taxon>
        <taxon>Rhabditina</taxon>
        <taxon>Rhabditomorpha</taxon>
        <taxon>Strongyloidea</taxon>
        <taxon>Ancylostomatidae</taxon>
        <taxon>Ancylostomatinae</taxon>
        <taxon>Ancylostoma</taxon>
    </lineage>
</organism>
<comment type="caution">
    <text evidence="2">The sequence shown here is derived from an EMBL/GenBank/DDBJ whole genome shotgun (WGS) entry which is preliminary data.</text>
</comment>
<dbReference type="AlphaFoldDB" id="A0A016UXG3"/>
<accession>A0A016UXG3</accession>
<dbReference type="EMBL" id="JARK01001359">
    <property type="protein sequence ID" value="EYC19890.1"/>
    <property type="molecule type" value="Genomic_DNA"/>
</dbReference>
<dbReference type="PANTHER" id="PTHR21662:SF59">
    <property type="entry name" value="RECEPTOR PROTEIN-TYROSINE KINASE"/>
    <property type="match status" value="1"/>
</dbReference>
<reference evidence="3" key="1">
    <citation type="journal article" date="2015" name="Nat. Genet.">
        <title>The genome and transcriptome of the zoonotic hookworm Ancylostoma ceylanicum identify infection-specific gene families.</title>
        <authorList>
            <person name="Schwarz E.M."/>
            <person name="Hu Y."/>
            <person name="Antoshechkin I."/>
            <person name="Miller M.M."/>
            <person name="Sternberg P.W."/>
            <person name="Aroian R.V."/>
        </authorList>
    </citation>
    <scope>NUCLEOTIDE SEQUENCE</scope>
    <source>
        <strain evidence="3">HY135</strain>
    </source>
</reference>
<gene>
    <name evidence="2" type="primary">Acey_s0023.g768</name>
    <name evidence="2" type="ORF">Y032_0023g768</name>
</gene>
<dbReference type="Proteomes" id="UP000024635">
    <property type="component" value="Unassembled WGS sequence"/>
</dbReference>
<name>A0A016UXG3_9BILA</name>
<evidence type="ECO:0000313" key="2">
    <source>
        <dbReference type="EMBL" id="EYC19890.1"/>
    </source>
</evidence>
<dbReference type="PANTHER" id="PTHR21662">
    <property type="entry name" value="RECEPTOR PROTEIN-TYROSINE KINASE"/>
    <property type="match status" value="1"/>
</dbReference>
<evidence type="ECO:0000259" key="1">
    <source>
        <dbReference type="Pfam" id="PF01030"/>
    </source>
</evidence>
<dbReference type="Pfam" id="PF01030">
    <property type="entry name" value="Recep_L_domain"/>
    <property type="match status" value="2"/>
</dbReference>
<keyword evidence="3" id="KW-1185">Reference proteome</keyword>
<feature type="domain" description="Receptor L-domain" evidence="1">
    <location>
        <begin position="146"/>
        <end position="245"/>
    </location>
</feature>
<dbReference type="Gene3D" id="3.80.20.20">
    <property type="entry name" value="Receptor L-domain"/>
    <property type="match status" value="2"/>
</dbReference>
<dbReference type="SUPFAM" id="SSF52058">
    <property type="entry name" value="L domain-like"/>
    <property type="match status" value="2"/>
</dbReference>